<dbReference type="GO" id="GO:0005886">
    <property type="term" value="C:plasma membrane"/>
    <property type="evidence" value="ECO:0007669"/>
    <property type="project" value="UniProtKB-SubCell"/>
</dbReference>
<evidence type="ECO:0000256" key="4">
    <source>
        <dbReference type="ARBA" id="ARBA00022475"/>
    </source>
</evidence>
<name>A4TUN8_9PROT</name>
<keyword evidence="5 8" id="KW-0812">Transmembrane</keyword>
<keyword evidence="3" id="KW-0813">Transport</keyword>
<dbReference type="InterPro" id="IPR000620">
    <property type="entry name" value="EamA_dom"/>
</dbReference>
<organism evidence="10">
    <name type="scientific">Magnetospirillum gryphiswaldense</name>
    <dbReference type="NCBI Taxonomy" id="55518"/>
    <lineage>
        <taxon>Bacteria</taxon>
        <taxon>Pseudomonadati</taxon>
        <taxon>Pseudomonadota</taxon>
        <taxon>Alphaproteobacteria</taxon>
        <taxon>Rhodospirillales</taxon>
        <taxon>Rhodospirillaceae</taxon>
        <taxon>Magnetospirillum</taxon>
    </lineage>
</organism>
<evidence type="ECO:0000313" key="10">
    <source>
        <dbReference type="EMBL" id="CAM74345.1"/>
    </source>
</evidence>
<dbReference type="EMBL" id="CU459003">
    <property type="protein sequence ID" value="CAM74345.1"/>
    <property type="molecule type" value="Genomic_DNA"/>
</dbReference>
<evidence type="ECO:0000256" key="2">
    <source>
        <dbReference type="ARBA" id="ARBA00007362"/>
    </source>
</evidence>
<dbReference type="RefSeq" id="WP_106002006.1">
    <property type="nucleotide sequence ID" value="NZ_CP027527.1"/>
</dbReference>
<feature type="transmembrane region" description="Helical" evidence="8">
    <location>
        <begin position="264"/>
        <end position="281"/>
    </location>
</feature>
<gene>
    <name evidence="10" type="ORF">MGR_2908</name>
</gene>
<feature type="transmembrane region" description="Helical" evidence="8">
    <location>
        <begin position="38"/>
        <end position="58"/>
    </location>
</feature>
<feature type="transmembrane region" description="Helical" evidence="8">
    <location>
        <begin position="70"/>
        <end position="90"/>
    </location>
</feature>
<dbReference type="InterPro" id="IPR004626">
    <property type="entry name" value="RarD"/>
</dbReference>
<dbReference type="NCBIfam" id="TIGR00688">
    <property type="entry name" value="rarD"/>
    <property type="match status" value="1"/>
</dbReference>
<evidence type="ECO:0000256" key="1">
    <source>
        <dbReference type="ARBA" id="ARBA00004651"/>
    </source>
</evidence>
<evidence type="ECO:0000256" key="8">
    <source>
        <dbReference type="SAM" id="Phobius"/>
    </source>
</evidence>
<feature type="transmembrane region" description="Helical" evidence="8">
    <location>
        <begin position="208"/>
        <end position="228"/>
    </location>
</feature>
<comment type="similarity">
    <text evidence="2">Belongs to the EamA transporter family.</text>
</comment>
<feature type="transmembrane region" description="Helical" evidence="8">
    <location>
        <begin position="126"/>
        <end position="142"/>
    </location>
</feature>
<protein>
    <submittedName>
        <fullName evidence="10">RarD protein</fullName>
    </submittedName>
</protein>
<dbReference type="Pfam" id="PF00892">
    <property type="entry name" value="EamA"/>
    <property type="match status" value="1"/>
</dbReference>
<accession>A4TUN8</accession>
<feature type="domain" description="EamA" evidence="9">
    <location>
        <begin position="6"/>
        <end position="141"/>
    </location>
</feature>
<dbReference type="AlphaFoldDB" id="A4TUN8"/>
<sequence>MEPARAGAFAALTAFLCWGVFGIYFHALGAVPAAEVLAHRIIGGALFALLFQSAWGRLAEIRVALTDTKVLRGLLGSSVAIAVNWGVFIWATANGRALEASLGYFIFPLISVVLARVVLGERLSRRQGVAVALAALGVGWLVAVGTGLPWVALVLAVSFGAYGLLRKTIVVGAMAGLFVEAVVLVPLALGYLLWSGGGVVVHDATPQVIALIAVAGPLTAIPLALFAYGARRLRLSTLGLMMYINPTVQMLVAVFLFGEAFTQAHMVAFAAIWCGLCLYSWPSRRL</sequence>
<keyword evidence="7 8" id="KW-0472">Membrane</keyword>
<feature type="transmembrane region" description="Helical" evidence="8">
    <location>
        <begin position="102"/>
        <end position="119"/>
    </location>
</feature>
<feature type="transmembrane region" description="Helical" evidence="8">
    <location>
        <begin position="148"/>
        <end position="165"/>
    </location>
</feature>
<keyword evidence="4" id="KW-1003">Cell membrane</keyword>
<dbReference type="InterPro" id="IPR037185">
    <property type="entry name" value="EmrE-like"/>
</dbReference>
<comment type="subcellular location">
    <subcellularLocation>
        <location evidence="1">Cell membrane</location>
        <topology evidence="1">Multi-pass membrane protein</topology>
    </subcellularLocation>
</comment>
<feature type="transmembrane region" description="Helical" evidence="8">
    <location>
        <begin position="177"/>
        <end position="196"/>
    </location>
</feature>
<evidence type="ECO:0000256" key="6">
    <source>
        <dbReference type="ARBA" id="ARBA00022989"/>
    </source>
</evidence>
<reference evidence="10" key="1">
    <citation type="journal article" date="2007" name="J. Bacteriol.">
        <title>Comparative genome analysis of four magnetotactic bacteria reveals a complex set of group-specific genes implicated in magnetosome biomineralization and function.</title>
        <authorList>
            <person name="Richter M."/>
            <person name="Kube M."/>
            <person name="Bazylinski D.A."/>
            <person name="Lombardot T."/>
            <person name="Gloeckner F.O."/>
            <person name="Reinhardt R."/>
            <person name="Schueler D."/>
        </authorList>
    </citation>
    <scope>NUCLEOTIDE SEQUENCE</scope>
    <source>
        <strain evidence="10">MSR-1</strain>
    </source>
</reference>
<evidence type="ECO:0000259" key="9">
    <source>
        <dbReference type="Pfam" id="PF00892"/>
    </source>
</evidence>
<keyword evidence="6 8" id="KW-1133">Transmembrane helix</keyword>
<proteinExistence type="inferred from homology"/>
<evidence type="ECO:0000256" key="7">
    <source>
        <dbReference type="ARBA" id="ARBA00023136"/>
    </source>
</evidence>
<evidence type="ECO:0000256" key="5">
    <source>
        <dbReference type="ARBA" id="ARBA00022692"/>
    </source>
</evidence>
<feature type="transmembrane region" description="Helical" evidence="8">
    <location>
        <begin position="240"/>
        <end position="258"/>
    </location>
</feature>
<dbReference type="SUPFAM" id="SSF103481">
    <property type="entry name" value="Multidrug resistance efflux transporter EmrE"/>
    <property type="match status" value="2"/>
</dbReference>
<evidence type="ECO:0000256" key="3">
    <source>
        <dbReference type="ARBA" id="ARBA00022448"/>
    </source>
</evidence>